<proteinExistence type="predicted"/>
<organism evidence="1">
    <name type="scientific">hydrothermal vent metagenome</name>
    <dbReference type="NCBI Taxonomy" id="652676"/>
    <lineage>
        <taxon>unclassified sequences</taxon>
        <taxon>metagenomes</taxon>
        <taxon>ecological metagenomes</taxon>
    </lineage>
</organism>
<dbReference type="EMBL" id="UOGK01000329">
    <property type="protein sequence ID" value="VAX40065.1"/>
    <property type="molecule type" value="Genomic_DNA"/>
</dbReference>
<dbReference type="AlphaFoldDB" id="A0A3B1E397"/>
<accession>A0A3B1E397</accession>
<gene>
    <name evidence="1" type="ORF">MNBD_PLANCTO03-1208</name>
</gene>
<sequence>MVACWGLALILNTQGWVPTGGDWLAADGSSFWSRCGSAMCACGPEAWSVTPGYAEETNPEEICCEEEEARQFALAGQGHDGPTASASWFSGLGLMALGNHRRQHSEGASLPEVVVLDLPADRVSEIDRLFPLSSAAAPEGTHMVSRVIDIPVPPPKA</sequence>
<evidence type="ECO:0000313" key="1">
    <source>
        <dbReference type="EMBL" id="VAX40065.1"/>
    </source>
</evidence>
<reference evidence="1" key="1">
    <citation type="submission" date="2018-06" db="EMBL/GenBank/DDBJ databases">
        <authorList>
            <person name="Zhirakovskaya E."/>
        </authorList>
    </citation>
    <scope>NUCLEOTIDE SEQUENCE</scope>
</reference>
<name>A0A3B1E397_9ZZZZ</name>
<protein>
    <submittedName>
        <fullName evidence="1">Uncharacterized protein</fullName>
    </submittedName>
</protein>